<protein>
    <submittedName>
        <fullName evidence="3">Putative NBD/HSP70 family sugar kinase</fullName>
    </submittedName>
</protein>
<proteinExistence type="inferred from homology"/>
<dbReference type="Gene3D" id="3.30.420.40">
    <property type="match status" value="3"/>
</dbReference>
<sequence length="507" mass="52295">MSQPSRPEAPRGEPTGRNVRPSRSRAAHAVRDLTPASQAGMRRRNLALVMQVVAAEETVSRAGVAARTGLTRATVSSLVEELLDARLLAERGPEALGRPGRPGSALVLSDVGPAGLGAEVGPDHMAVCVADLRGEVRVRIEEPVDNRGVAPEDVAARLAELLRRAAAEAGAADLWPHGVTVALPGLLRRQSARSATAPDAPDRPPLNGADGANGGASDGANGGATDANGERPVPDIPAAPTASSTSMDSTAPTDSLVVVEKAPNLGWTDVPFAVLLRAALGEALPGVRIGVENEANLSALAELWLGGRPWMRDFVHVSGEVGIGAGLVVGGRLFRGARGFAGELGHLSVRPRGERCGCGSRGCLERYAGEDAMLRAAGLDPAEVAHRHPGRGERIRLLASRAEAGEEATLAALARAGQALGVALAGAVNLVDPEAVVLGGAHAELSRWLLPAVEREMRRRVTARPWRAEWLSASVLGRDGALLGAANTAVRELLADPTSGTVTAARG</sequence>
<comment type="similarity">
    <text evidence="1">Belongs to the ROK (NagC/XylR) family.</text>
</comment>
<dbReference type="PANTHER" id="PTHR18964">
    <property type="entry name" value="ROK (REPRESSOR, ORF, KINASE) FAMILY"/>
    <property type="match status" value="1"/>
</dbReference>
<keyword evidence="3" id="KW-0418">Kinase</keyword>
<comment type="caution">
    <text evidence="3">The sequence shown here is derived from an EMBL/GenBank/DDBJ whole genome shotgun (WGS) entry which is preliminary data.</text>
</comment>
<dbReference type="InterPro" id="IPR036388">
    <property type="entry name" value="WH-like_DNA-bd_sf"/>
</dbReference>
<dbReference type="Proteomes" id="UP000567795">
    <property type="component" value="Unassembled WGS sequence"/>
</dbReference>
<accession>A0A853A6N8</accession>
<dbReference type="SUPFAM" id="SSF46785">
    <property type="entry name" value="Winged helix' DNA-binding domain"/>
    <property type="match status" value="1"/>
</dbReference>
<feature type="region of interest" description="Disordered" evidence="2">
    <location>
        <begin position="192"/>
        <end position="250"/>
    </location>
</feature>
<evidence type="ECO:0000256" key="1">
    <source>
        <dbReference type="ARBA" id="ARBA00006479"/>
    </source>
</evidence>
<dbReference type="PANTHER" id="PTHR18964:SF149">
    <property type="entry name" value="BIFUNCTIONAL UDP-N-ACETYLGLUCOSAMINE 2-EPIMERASE_N-ACETYLMANNOSAMINE KINASE"/>
    <property type="match status" value="1"/>
</dbReference>
<gene>
    <name evidence="3" type="ORF">FHU37_003284</name>
</gene>
<reference evidence="3 4" key="1">
    <citation type="submission" date="2020-07" db="EMBL/GenBank/DDBJ databases">
        <title>Sequencing the genomes of 1000 actinobacteria strains.</title>
        <authorList>
            <person name="Klenk H.-P."/>
        </authorList>
    </citation>
    <scope>NUCLEOTIDE SEQUENCE [LARGE SCALE GENOMIC DNA]</scope>
    <source>
        <strain evidence="3 4">DSM 42178</strain>
    </source>
</reference>
<feature type="compositionally biased region" description="Gly residues" evidence="2">
    <location>
        <begin position="211"/>
        <end position="222"/>
    </location>
</feature>
<evidence type="ECO:0000313" key="3">
    <source>
        <dbReference type="EMBL" id="NYI06341.1"/>
    </source>
</evidence>
<dbReference type="Gene3D" id="1.10.10.10">
    <property type="entry name" value="Winged helix-like DNA-binding domain superfamily/Winged helix DNA-binding domain"/>
    <property type="match status" value="1"/>
</dbReference>
<organism evidence="3 4">
    <name type="scientific">Allostreptomyces psammosilenae</name>
    <dbReference type="NCBI Taxonomy" id="1892865"/>
    <lineage>
        <taxon>Bacteria</taxon>
        <taxon>Bacillati</taxon>
        <taxon>Actinomycetota</taxon>
        <taxon>Actinomycetes</taxon>
        <taxon>Kitasatosporales</taxon>
        <taxon>Streptomycetaceae</taxon>
        <taxon>Allostreptomyces</taxon>
    </lineage>
</organism>
<dbReference type="RefSeq" id="WP_246449938.1">
    <property type="nucleotide sequence ID" value="NZ_JACBZD010000001.1"/>
</dbReference>
<dbReference type="InterPro" id="IPR036390">
    <property type="entry name" value="WH_DNA-bd_sf"/>
</dbReference>
<evidence type="ECO:0000256" key="2">
    <source>
        <dbReference type="SAM" id="MobiDB-lite"/>
    </source>
</evidence>
<keyword evidence="3" id="KW-0808">Transferase</keyword>
<dbReference type="GO" id="GO:0016301">
    <property type="term" value="F:kinase activity"/>
    <property type="evidence" value="ECO:0007669"/>
    <property type="project" value="UniProtKB-KW"/>
</dbReference>
<dbReference type="EMBL" id="JACBZD010000001">
    <property type="protein sequence ID" value="NYI06341.1"/>
    <property type="molecule type" value="Genomic_DNA"/>
</dbReference>
<dbReference type="InterPro" id="IPR043129">
    <property type="entry name" value="ATPase_NBD"/>
</dbReference>
<dbReference type="AlphaFoldDB" id="A0A853A6N8"/>
<feature type="region of interest" description="Disordered" evidence="2">
    <location>
        <begin position="1"/>
        <end position="38"/>
    </location>
</feature>
<dbReference type="InterPro" id="IPR000600">
    <property type="entry name" value="ROK"/>
</dbReference>
<dbReference type="CDD" id="cd24076">
    <property type="entry name" value="ASKHA_ATPase_ROK_BsXylR-like"/>
    <property type="match status" value="1"/>
</dbReference>
<dbReference type="Pfam" id="PF00480">
    <property type="entry name" value="ROK"/>
    <property type="match status" value="1"/>
</dbReference>
<feature type="compositionally biased region" description="Polar residues" evidence="2">
    <location>
        <begin position="241"/>
        <end position="250"/>
    </location>
</feature>
<evidence type="ECO:0000313" key="4">
    <source>
        <dbReference type="Proteomes" id="UP000567795"/>
    </source>
</evidence>
<name>A0A853A6N8_9ACTN</name>
<dbReference type="SUPFAM" id="SSF53067">
    <property type="entry name" value="Actin-like ATPase domain"/>
    <property type="match status" value="1"/>
</dbReference>
<keyword evidence="4" id="KW-1185">Reference proteome</keyword>